<evidence type="ECO:0000256" key="2">
    <source>
        <dbReference type="ARBA" id="ARBA00022737"/>
    </source>
</evidence>
<dbReference type="EMBL" id="LHPG02000005">
    <property type="protein sequence ID" value="PRW58523.1"/>
    <property type="molecule type" value="Genomic_DNA"/>
</dbReference>
<keyword evidence="6" id="KW-0472">Membrane</keyword>
<dbReference type="InterPro" id="IPR036770">
    <property type="entry name" value="Ankyrin_rpt-contain_sf"/>
</dbReference>
<dbReference type="Gene3D" id="2.60.40.420">
    <property type="entry name" value="Cupredoxins - blue copper proteins"/>
    <property type="match status" value="3"/>
</dbReference>
<comment type="similarity">
    <text evidence="1">Belongs to the multicopper oxidase family.</text>
</comment>
<name>A0A2P6TWS6_CHLSO</name>
<dbReference type="PANTHER" id="PTHR24123:SF142">
    <property type="entry name" value="ANKYRIN"/>
    <property type="match status" value="1"/>
</dbReference>
<evidence type="ECO:0000256" key="5">
    <source>
        <dbReference type="SAM" id="MobiDB-lite"/>
    </source>
</evidence>
<evidence type="ECO:0000256" key="3">
    <source>
        <dbReference type="ARBA" id="ARBA00023043"/>
    </source>
</evidence>
<dbReference type="OrthoDB" id="194358at2759"/>
<dbReference type="SUPFAM" id="SSF48403">
    <property type="entry name" value="Ankyrin repeat"/>
    <property type="match status" value="2"/>
</dbReference>
<dbReference type="GO" id="GO:0005507">
    <property type="term" value="F:copper ion binding"/>
    <property type="evidence" value="ECO:0007669"/>
    <property type="project" value="InterPro"/>
</dbReference>
<dbReference type="Pfam" id="PF12796">
    <property type="entry name" value="Ank_2"/>
    <property type="match status" value="2"/>
</dbReference>
<dbReference type="SUPFAM" id="SSF49503">
    <property type="entry name" value="Cupredoxins"/>
    <property type="match status" value="3"/>
</dbReference>
<dbReference type="PANTHER" id="PTHR24123">
    <property type="entry name" value="ANKYRIN REPEAT-CONTAINING"/>
    <property type="match status" value="1"/>
</dbReference>
<feature type="repeat" description="ANK" evidence="4">
    <location>
        <begin position="37"/>
        <end position="69"/>
    </location>
</feature>
<reference evidence="8 9" key="1">
    <citation type="journal article" date="2018" name="Plant J.">
        <title>Genome sequences of Chlorella sorokiniana UTEX 1602 and Micractinium conductrix SAG 241.80: implications to maltose excretion by a green alga.</title>
        <authorList>
            <person name="Arriola M.B."/>
            <person name="Velmurugan N."/>
            <person name="Zhang Y."/>
            <person name="Plunkett M.H."/>
            <person name="Hondzo H."/>
            <person name="Barney B.M."/>
        </authorList>
    </citation>
    <scope>NUCLEOTIDE SEQUENCE [LARGE SCALE GENOMIC DNA]</scope>
    <source>
        <strain evidence="9">UTEX 1602</strain>
    </source>
</reference>
<dbReference type="STRING" id="3076.A0A2P6TWS6"/>
<dbReference type="SMART" id="SM00248">
    <property type="entry name" value="ANK"/>
    <property type="match status" value="10"/>
</dbReference>
<protein>
    <submittedName>
        <fullName evidence="8">L-ascorbate oxidase</fullName>
    </submittedName>
</protein>
<sequence length="1852" mass="198388">MHRTPRLACLEDGDTATLARLLGEGGWDLRQPLVPKPDRPPLHIAAECGHLECVRMLLDAGADPRQMTSDSMDALGAAVRAGHTHLIRPLLEADSHSISEPRAQMSRAARREMGAPEHLPDDQCMGQTLLTLAAAANHVECLKVLLELGADMNEPNPGNGTRAVQAAALQGAVDALAFLADRGANLAVKDKLGLTVLHYCCAHAYAVWKDAPPCPPNNCPHVKCLRALFSRNFCLGLLDSLSGKEQTPLELACMYGHVAPARVLLANGAAVGGADPATAAPLAAACAAGSPDLVELLLQHGARYPALPIKDGKTSPLQAALLEPMQSENVPWGNSTPGHLRCAEILLERGLASGAEKATKDGMEIYNLDTLIRFNDTKSAEAIRLLLRHGAPPNHPAVPLFNAARRGYAAAVEVLLEHGALLQPPGRADNALIWAATEPAVCTLILQASRKLDRTERRRLYSAPVPPNMPPFLPEAITRSTGMPTWQVVQDACGEVRQTAAHLPARAGGGAASSGGGSSSSAAGSSFASAVSTSMDDSKGTYMYTLNPDDRSGVVQQMDVQFERRHREVPDLVYGTIFDANWRSLPPTKLQAEVRRVLQPLKSSPASGTDELQNVFIFLSNAVYSSQLRGLLLKEDLPALLARVLTPEAVQQRSLTWHEKAVVLVNTLFNVEASKLAKHGSAFARYLWSLLHRCLPTPVRTAEGPQLEPFVFLCVAQCMTTLGGLVGAPQLYALCPGGEDAGKMLLLRACAAAMEKQTDQTPVVSVIKALKELRVFGIYDMGVPPMKCMVYRSSYARELFTQPCLLGTALQCLRGVTQELRQAELAVSFLQDLMPLLACCTVEARRFGLVQLILDGVGSPNANVANRYINVLYMRVHYSDKETVDCFVRAGLLPAIEARMGQLLAGGTSAAALAAAVAAQTSHNSSVLANTLAMCVGIAGQRTQEMASEAANCKVVAKGADLLKAIASAFGEQPQQSIWSALGRQTGHLLVVLCDRPAAARKAVEDLSLHTTLAQVLPRVHPSVVPNLLGVWAKLLLHAGDRIAADMRAQGVATARSFQGSSQPMMVLMGSLERFSAQPQLAQVASGVLALTLRVLEGQPVNWALIQMAGGGPHPIFGKQRFDEEQQQQQQPAGGTCACCGMAAGTPGVPASHKPLMARRTMLLPLLVAALLSGPAAAAAAAAGLELPNPLEELPVIRFSRGERLEDLPGRSVLSPSGLRDSINITLEPATLVADEEGLQFTNGFYRDGESGEIFVFGPTLRIKAGEPYWIYLANNMYIGPNSTQGAANTFRDPAYTNLHTHGLHDSPGAFSQDTAEEYQGSDNIFVSVPGKLRPGDEPARLAMNSSTPPDHMPGLHWYHPHYHGSSMLQTSTANGLIIVEDDEAWLPAENGCSEVWGLMQDAPDQILHLALLTFAEPAAATLANAASEDKARMIDANYQYYSAHAQPSNPYCCNETNADNEASLPLLGSMSNESFVLVNGGYEPVVTLQAGRYQRWRLVNTGYKALVDLVILDPATMLPTNSCDLQLLAKDGVYLMEIPRQVDHIFMVSGNRGELLIKCEGQPGDRFIVASGAMLSPFGRASFTGTSTASTPLEQPVVMTIELAAAEGPAQPQPKQKACTPLRPGYAPDLRNPALKAAGATDKLIKETHGFVFTEKVSCTVDGEPFAFPDPEPLLMPLGSVVEWQYYNITVHPMHLHVNPFQIVELPKNITAGTSYTSWFEEGDYQDTIVIPLLSSEADYVGLRVQPGQFAGYSVLHCHLLQHEDKGCMKVVRWQCPGYNETQPYICRDFDYPVPATYTKGRPFDWAPSPAAAPAAAPALSSAAAPRHASVAMTAVAAAAAAFLLSAALLG</sequence>
<dbReference type="Gene3D" id="1.25.40.20">
    <property type="entry name" value="Ankyrin repeat-containing domain"/>
    <property type="match status" value="4"/>
</dbReference>
<dbReference type="Pfam" id="PF07731">
    <property type="entry name" value="Cu-oxidase_2"/>
    <property type="match status" value="1"/>
</dbReference>
<evidence type="ECO:0000259" key="7">
    <source>
        <dbReference type="Pfam" id="PF07731"/>
    </source>
</evidence>
<dbReference type="PROSITE" id="PS50297">
    <property type="entry name" value="ANK_REP_REGION"/>
    <property type="match status" value="2"/>
</dbReference>
<feature type="domain" description="Plastocyanin-like" evidence="7">
    <location>
        <begin position="1660"/>
        <end position="1773"/>
    </location>
</feature>
<dbReference type="GO" id="GO:0016491">
    <property type="term" value="F:oxidoreductase activity"/>
    <property type="evidence" value="ECO:0007669"/>
    <property type="project" value="InterPro"/>
</dbReference>
<evidence type="ECO:0000256" key="6">
    <source>
        <dbReference type="SAM" id="Phobius"/>
    </source>
</evidence>
<feature type="compositionally biased region" description="Gly residues" evidence="5">
    <location>
        <begin position="507"/>
        <end position="518"/>
    </location>
</feature>
<feature type="repeat" description="ANK" evidence="4">
    <location>
        <begin position="159"/>
        <end position="191"/>
    </location>
</feature>
<organism evidence="8 9">
    <name type="scientific">Chlorella sorokiniana</name>
    <name type="common">Freshwater green alga</name>
    <dbReference type="NCBI Taxonomy" id="3076"/>
    <lineage>
        <taxon>Eukaryota</taxon>
        <taxon>Viridiplantae</taxon>
        <taxon>Chlorophyta</taxon>
        <taxon>core chlorophytes</taxon>
        <taxon>Trebouxiophyceae</taxon>
        <taxon>Chlorellales</taxon>
        <taxon>Chlorellaceae</taxon>
        <taxon>Chlorella clade</taxon>
        <taxon>Chlorella</taxon>
    </lineage>
</organism>
<dbReference type="InterPro" id="IPR011706">
    <property type="entry name" value="Cu-oxidase_C"/>
</dbReference>
<evidence type="ECO:0000313" key="9">
    <source>
        <dbReference type="Proteomes" id="UP000239899"/>
    </source>
</evidence>
<feature type="region of interest" description="Disordered" evidence="5">
    <location>
        <begin position="504"/>
        <end position="525"/>
    </location>
</feature>
<feature type="transmembrane region" description="Helical" evidence="6">
    <location>
        <begin position="1832"/>
        <end position="1851"/>
    </location>
</feature>
<feature type="repeat" description="ANK" evidence="4">
    <location>
        <begin position="244"/>
        <end position="276"/>
    </location>
</feature>
<keyword evidence="3 4" id="KW-0040">ANK repeat</keyword>
<evidence type="ECO:0000256" key="1">
    <source>
        <dbReference type="ARBA" id="ARBA00010609"/>
    </source>
</evidence>
<dbReference type="InterPro" id="IPR008972">
    <property type="entry name" value="Cupredoxin"/>
</dbReference>
<dbReference type="InterPro" id="IPR051165">
    <property type="entry name" value="Multifunctional_ANK_Repeat"/>
</dbReference>
<keyword evidence="9" id="KW-1185">Reference proteome</keyword>
<keyword evidence="2" id="KW-0677">Repeat</keyword>
<gene>
    <name evidence="8" type="ORF">C2E21_3070</name>
</gene>
<dbReference type="Proteomes" id="UP000239899">
    <property type="component" value="Unassembled WGS sequence"/>
</dbReference>
<accession>A0A2P6TWS6</accession>
<feature type="repeat" description="ANK" evidence="4">
    <location>
        <begin position="125"/>
        <end position="157"/>
    </location>
</feature>
<evidence type="ECO:0000313" key="8">
    <source>
        <dbReference type="EMBL" id="PRW58523.1"/>
    </source>
</evidence>
<evidence type="ECO:0000256" key="4">
    <source>
        <dbReference type="PROSITE-ProRule" id="PRU00023"/>
    </source>
</evidence>
<proteinExistence type="inferred from homology"/>
<dbReference type="InterPro" id="IPR002110">
    <property type="entry name" value="Ankyrin_rpt"/>
</dbReference>
<keyword evidence="6" id="KW-0812">Transmembrane</keyword>
<dbReference type="PROSITE" id="PS50088">
    <property type="entry name" value="ANK_REPEAT"/>
    <property type="match status" value="4"/>
</dbReference>
<keyword evidence="6" id="KW-1133">Transmembrane helix</keyword>
<comment type="caution">
    <text evidence="8">The sequence shown here is derived from an EMBL/GenBank/DDBJ whole genome shotgun (WGS) entry which is preliminary data.</text>
</comment>